<dbReference type="InterPro" id="IPR036190">
    <property type="entry name" value="Urocanase_sf"/>
</dbReference>
<feature type="non-terminal residue" evidence="3">
    <location>
        <position position="1"/>
    </location>
</feature>
<dbReference type="OrthoDB" id="194468at2759"/>
<organism evidence="3 4">
    <name type="scientific">Teladorsagia circumcincta</name>
    <name type="common">Brown stomach worm</name>
    <name type="synonym">Ostertagia circumcincta</name>
    <dbReference type="NCBI Taxonomy" id="45464"/>
    <lineage>
        <taxon>Eukaryota</taxon>
        <taxon>Metazoa</taxon>
        <taxon>Ecdysozoa</taxon>
        <taxon>Nematoda</taxon>
        <taxon>Chromadorea</taxon>
        <taxon>Rhabditida</taxon>
        <taxon>Rhabditina</taxon>
        <taxon>Rhabditomorpha</taxon>
        <taxon>Strongyloidea</taxon>
        <taxon>Trichostrongylidae</taxon>
        <taxon>Teladorsagia</taxon>
    </lineage>
</organism>
<keyword evidence="4" id="KW-1185">Reference proteome</keyword>
<feature type="domain" description="Urocanase Rossmann-like" evidence="2">
    <location>
        <begin position="2"/>
        <end position="49"/>
    </location>
</feature>
<proteinExistence type="predicted"/>
<evidence type="ECO:0000256" key="1">
    <source>
        <dbReference type="SAM" id="MobiDB-lite"/>
    </source>
</evidence>
<accession>A0A2G9TTS4</accession>
<dbReference type="GO" id="GO:0016153">
    <property type="term" value="F:urocanate hydratase activity"/>
    <property type="evidence" value="ECO:0007669"/>
    <property type="project" value="TreeGrafter"/>
</dbReference>
<reference evidence="3 4" key="1">
    <citation type="submission" date="2015-09" db="EMBL/GenBank/DDBJ databases">
        <title>Draft genome of the parasitic nematode Teladorsagia circumcincta isolate WARC Sus (inbred).</title>
        <authorList>
            <person name="Mitreva M."/>
        </authorList>
    </citation>
    <scope>NUCLEOTIDE SEQUENCE [LARGE SCALE GENOMIC DNA]</scope>
    <source>
        <strain evidence="3 4">S</strain>
    </source>
</reference>
<dbReference type="Proteomes" id="UP000230423">
    <property type="component" value="Unassembled WGS sequence"/>
</dbReference>
<gene>
    <name evidence="3" type="ORF">TELCIR_17170</name>
</gene>
<evidence type="ECO:0000259" key="2">
    <source>
        <dbReference type="Pfam" id="PF01175"/>
    </source>
</evidence>
<dbReference type="SUPFAM" id="SSF111326">
    <property type="entry name" value="Urocanase"/>
    <property type="match status" value="2"/>
</dbReference>
<dbReference type="Pfam" id="PF01175">
    <property type="entry name" value="Urocanase"/>
    <property type="match status" value="1"/>
</dbReference>
<feature type="region of interest" description="Disordered" evidence="1">
    <location>
        <begin position="108"/>
        <end position="128"/>
    </location>
</feature>
<evidence type="ECO:0000313" key="4">
    <source>
        <dbReference type="Proteomes" id="UP000230423"/>
    </source>
</evidence>
<name>A0A2G9TTS4_TELCI</name>
<dbReference type="InterPro" id="IPR035085">
    <property type="entry name" value="Urocanase_Rossmann-like"/>
</dbReference>
<dbReference type="InterPro" id="IPR023637">
    <property type="entry name" value="Urocanase-like"/>
</dbReference>
<evidence type="ECO:0000313" key="3">
    <source>
        <dbReference type="EMBL" id="PIO61308.1"/>
    </source>
</evidence>
<protein>
    <recommendedName>
        <fullName evidence="2">Urocanase Rossmann-like domain-containing protein</fullName>
    </recommendedName>
</protein>
<dbReference type="PANTHER" id="PTHR12216">
    <property type="entry name" value="UROCANATE HYDRATASE"/>
    <property type="match status" value="1"/>
</dbReference>
<dbReference type="Gene3D" id="3.40.1770.10">
    <property type="entry name" value="Urocanase superfamily"/>
    <property type="match status" value="1"/>
</dbReference>
<dbReference type="GO" id="GO:0006548">
    <property type="term" value="P:L-histidine catabolic process"/>
    <property type="evidence" value="ECO:0007669"/>
    <property type="project" value="TreeGrafter"/>
</dbReference>
<dbReference type="PANTHER" id="PTHR12216:SF3">
    <property type="entry name" value="UROCANATE HYDRATASE"/>
    <property type="match status" value="1"/>
</dbReference>
<dbReference type="EMBL" id="KZ353839">
    <property type="protein sequence ID" value="PIO61308.1"/>
    <property type="molecule type" value="Genomic_DNA"/>
</dbReference>
<dbReference type="AlphaFoldDB" id="A0A2G9TTS4"/>
<sequence>ITILNAGRRYLGTGDLRGKVFVTAGLGGMSGAQPKAATIAGCISVTAEQYTDNKKWIEGAAENRLVVGSQARILYSDQEGRIALALAFNDAVRNGRVSILDDAPAANGNSLNMHGGSSDETSNRQSRPPRRYVLHAEHSLRIAMSRLFNVNAAME</sequence>